<evidence type="ECO:0000313" key="2">
    <source>
        <dbReference type="Proteomes" id="UP000249254"/>
    </source>
</evidence>
<gene>
    <name evidence="1" type="ORF">DJ017_10000</name>
</gene>
<protein>
    <submittedName>
        <fullName evidence="1">Peptidase</fullName>
    </submittedName>
</protein>
<dbReference type="RefSeq" id="WP_111528583.1">
    <property type="nucleotide sequence ID" value="NZ_JBHRSG010000004.1"/>
</dbReference>
<evidence type="ECO:0000313" key="1">
    <source>
        <dbReference type="EMBL" id="RAK54833.1"/>
    </source>
</evidence>
<dbReference type="InterPro" id="IPR029055">
    <property type="entry name" value="Ntn_hydrolases_N"/>
</dbReference>
<dbReference type="InterPro" id="IPR001353">
    <property type="entry name" value="Proteasome_sua/b"/>
</dbReference>
<dbReference type="AlphaFoldDB" id="A0A328AIS8"/>
<dbReference type="EMBL" id="QFYQ01000001">
    <property type="protein sequence ID" value="RAK54833.1"/>
    <property type="molecule type" value="Genomic_DNA"/>
</dbReference>
<reference evidence="2" key="1">
    <citation type="submission" date="2018-05" db="EMBL/GenBank/DDBJ databases">
        <authorList>
            <person name="Li X."/>
        </authorList>
    </citation>
    <scope>NUCLEOTIDE SEQUENCE [LARGE SCALE GENOMIC DNA]</scope>
    <source>
        <strain evidence="2">LX32</strain>
    </source>
</reference>
<dbReference type="OrthoDB" id="9786336at2"/>
<accession>A0A328AIS8</accession>
<sequence length="244" mass="26838">MTYCVGVLVKDGLAMLADTRTNAGVDNVSTYRKLRIFGNDGRRLIAVASAGSLSTTQTAMERARLGITAPDTKQVEMLEEATSIHRAAYLLGQAIRFTRDEMEGLKQEEVNIDATLLVGGSVGGEPTRLFLVYGAGNFIECCSDTPYLQIGETKYGRPILDRALTYDTELDEAVKIALISFSSTMRSDLAVGLPIDVVTMRSGACTAELVHRIDDQDEYYRDLDERWSEALRAAQASIPRPPYR</sequence>
<comment type="caution">
    <text evidence="1">The sequence shown here is derived from an EMBL/GenBank/DDBJ whole genome shotgun (WGS) entry which is preliminary data.</text>
</comment>
<dbReference type="Pfam" id="PF00227">
    <property type="entry name" value="Proteasome"/>
    <property type="match status" value="1"/>
</dbReference>
<dbReference type="PIRSF" id="PIRSF009120">
    <property type="entry name" value="UCP009120_prtse"/>
    <property type="match status" value="1"/>
</dbReference>
<dbReference type="GO" id="GO:0051603">
    <property type="term" value="P:proteolysis involved in protein catabolic process"/>
    <property type="evidence" value="ECO:0007669"/>
    <property type="project" value="InterPro"/>
</dbReference>
<dbReference type="SUPFAM" id="SSF56235">
    <property type="entry name" value="N-terminal nucleophile aminohydrolases (Ntn hydrolases)"/>
    <property type="match status" value="1"/>
</dbReference>
<dbReference type="Proteomes" id="UP000249254">
    <property type="component" value="Unassembled WGS sequence"/>
</dbReference>
<organism evidence="1 2">
    <name type="scientific">Phenylobacterium soli</name>
    <dbReference type="NCBI Taxonomy" id="2170551"/>
    <lineage>
        <taxon>Bacteria</taxon>
        <taxon>Pseudomonadati</taxon>
        <taxon>Pseudomonadota</taxon>
        <taxon>Alphaproteobacteria</taxon>
        <taxon>Caulobacterales</taxon>
        <taxon>Caulobacteraceae</taxon>
        <taxon>Phenylobacterium</taxon>
    </lineage>
</organism>
<keyword evidence="2" id="KW-1185">Reference proteome</keyword>
<name>A0A328AIS8_9CAUL</name>
<dbReference type="GO" id="GO:0005839">
    <property type="term" value="C:proteasome core complex"/>
    <property type="evidence" value="ECO:0007669"/>
    <property type="project" value="InterPro"/>
</dbReference>
<dbReference type="InterPro" id="IPR016545">
    <property type="entry name" value="UCP009120_prtse"/>
</dbReference>
<dbReference type="Gene3D" id="3.60.20.10">
    <property type="entry name" value="Glutamine Phosphoribosylpyrophosphate, subunit 1, domain 1"/>
    <property type="match status" value="1"/>
</dbReference>
<proteinExistence type="predicted"/>